<dbReference type="PROSITE" id="PS51006">
    <property type="entry name" value="PABS_2"/>
    <property type="match status" value="1"/>
</dbReference>
<feature type="binding site" evidence="2">
    <location>
        <position position="118"/>
    </location>
    <ligand>
        <name>S-methyl-5'-thioadenosine</name>
        <dbReference type="ChEBI" id="CHEBI:17509"/>
    </ligand>
</feature>
<dbReference type="NCBIfam" id="TIGR00417">
    <property type="entry name" value="speE"/>
    <property type="match status" value="1"/>
</dbReference>
<dbReference type="InterPro" id="IPR030373">
    <property type="entry name" value="PABS_CS"/>
</dbReference>
<dbReference type="CDD" id="cd02440">
    <property type="entry name" value="AdoMet_MTases"/>
    <property type="match status" value="1"/>
</dbReference>
<comment type="caution">
    <text evidence="2">Lacks conserved residue(s) required for the propagation of feature annotation.</text>
</comment>
<feature type="domain" description="PABS" evidence="6">
    <location>
        <begin position="14"/>
        <end position="247"/>
    </location>
</feature>
<evidence type="ECO:0000256" key="1">
    <source>
        <dbReference type="ARBA" id="ARBA00022679"/>
    </source>
</evidence>
<dbReference type="PANTHER" id="PTHR11558:SF11">
    <property type="entry name" value="SPERMIDINE SYNTHASE"/>
    <property type="match status" value="1"/>
</dbReference>
<reference evidence="7 8" key="1">
    <citation type="submission" date="2021-06" db="EMBL/GenBank/DDBJ databases">
        <authorList>
            <person name="Sun Q."/>
            <person name="Li D."/>
        </authorList>
    </citation>
    <scope>NUCLEOTIDE SEQUENCE [LARGE SCALE GENOMIC DNA]</scope>
    <source>
        <strain evidence="7 8">MSJ-4</strain>
    </source>
</reference>
<feature type="binding site" evidence="2">
    <location>
        <begin position="149"/>
        <end position="150"/>
    </location>
    <ligand>
        <name>S-methyl-5'-thioadenosine</name>
        <dbReference type="ChEBI" id="CHEBI:17509"/>
    </ligand>
</feature>
<dbReference type="InterPro" id="IPR001045">
    <property type="entry name" value="Spermi_synthase"/>
</dbReference>
<sequence>MYKNCDFIQNINDELWLTEKEGENLTLSYRLKEIIYEENSPIQHILIVDSYDFGRMLVLDGIVQTTEKDGFVYNEMICHIPLSLHPNAKNVLIIGGGDCGVLKELSKYPSLNEIHMVEIDKSVVEASLKYLKGVSGGKIDKKVTLFFEDGIKFIQDKKGYYDVIIIDSSDPLGQAEALFEKDFYKSVYEALKPDGIMSCQSESPIYYSDVLKNSYDSIKELFPLVKLYSATIPTYPGSFWTFTIGSKKYNTVARDDFSLDTKYVNKNIINTCFNNAEFIENLINS</sequence>
<keyword evidence="8" id="KW-1185">Reference proteome</keyword>
<feature type="binding site" evidence="2">
    <location>
        <position position="98"/>
    </location>
    <ligand>
        <name>spermidine</name>
        <dbReference type="ChEBI" id="CHEBI:57834"/>
    </ligand>
</feature>
<evidence type="ECO:0000259" key="6">
    <source>
        <dbReference type="PROSITE" id="PS51006"/>
    </source>
</evidence>
<dbReference type="Pfam" id="PF01564">
    <property type="entry name" value="Spermine_synth"/>
    <property type="match status" value="1"/>
</dbReference>
<comment type="pathway">
    <text evidence="2">Amine and polyamine biosynthesis; spermidine biosynthesis; spermidine from putrescine: step 1/1.</text>
</comment>
<comment type="caution">
    <text evidence="7">The sequence shown here is derived from an EMBL/GenBank/DDBJ whole genome shotgun (WGS) entry which is preliminary data.</text>
</comment>
<protein>
    <recommendedName>
        <fullName evidence="2">Polyamine aminopropyltransferase</fullName>
    </recommendedName>
    <alternativeName>
        <fullName evidence="2">Putrescine aminopropyltransferase</fullName>
        <shortName evidence="2">PAPT</shortName>
    </alternativeName>
    <alternativeName>
        <fullName evidence="2">Spermidine synthase</fullName>
        <shortName evidence="2">SPDS</shortName>
        <shortName evidence="2">SPDSY</shortName>
        <ecNumber evidence="2">2.5.1.16</ecNumber>
    </alternativeName>
</protein>
<feature type="binding site" evidence="2">
    <location>
        <position position="43"/>
    </location>
    <ligand>
        <name>S-methyl-5'-thioadenosine</name>
        <dbReference type="ChEBI" id="CHEBI:17509"/>
    </ligand>
</feature>
<dbReference type="InterPro" id="IPR035246">
    <property type="entry name" value="Spermidine_synt_N"/>
</dbReference>
<dbReference type="NCBIfam" id="NF002010">
    <property type="entry name" value="PRK00811.1"/>
    <property type="match status" value="1"/>
</dbReference>
<evidence type="ECO:0000256" key="3">
    <source>
        <dbReference type="PROSITE-ProRule" id="PRU00354"/>
    </source>
</evidence>
<comment type="similarity">
    <text evidence="2 4">Belongs to the spermidine/spermine synthase family.</text>
</comment>
<dbReference type="PANTHER" id="PTHR11558">
    <property type="entry name" value="SPERMIDINE/SPERMINE SYNTHASE"/>
    <property type="match status" value="1"/>
</dbReference>
<dbReference type="EC" id="2.5.1.16" evidence="2"/>
<evidence type="ECO:0000256" key="2">
    <source>
        <dbReference type="HAMAP-Rule" id="MF_00198"/>
    </source>
</evidence>
<comment type="catalytic activity">
    <reaction evidence="2 5">
        <text>S-adenosyl 3-(methylsulfanyl)propylamine + putrescine = S-methyl-5'-thioadenosine + spermidine + H(+)</text>
        <dbReference type="Rhea" id="RHEA:12721"/>
        <dbReference type="ChEBI" id="CHEBI:15378"/>
        <dbReference type="ChEBI" id="CHEBI:17509"/>
        <dbReference type="ChEBI" id="CHEBI:57443"/>
        <dbReference type="ChEBI" id="CHEBI:57834"/>
        <dbReference type="ChEBI" id="CHEBI:326268"/>
        <dbReference type="EC" id="2.5.1.16"/>
    </reaction>
</comment>
<evidence type="ECO:0000313" key="7">
    <source>
        <dbReference type="EMBL" id="MBU5592224.1"/>
    </source>
</evidence>
<feature type="active site" description="Proton acceptor" evidence="2 3">
    <location>
        <position position="167"/>
    </location>
</feature>
<dbReference type="RefSeq" id="WP_216457058.1">
    <property type="nucleotide sequence ID" value="NZ_JAHLQL010000003.1"/>
</dbReference>
<dbReference type="GO" id="GO:0004766">
    <property type="term" value="F:spermidine synthase activity"/>
    <property type="evidence" value="ECO:0007669"/>
    <property type="project" value="UniProtKB-EC"/>
</dbReference>
<name>A0ABS6F2X8_9CLOT</name>
<keyword evidence="2 3" id="KW-0620">Polyamine biosynthesis</keyword>
<evidence type="ECO:0000256" key="5">
    <source>
        <dbReference type="RuleBase" id="RU003837"/>
    </source>
</evidence>
<dbReference type="Pfam" id="PF17284">
    <property type="entry name" value="Spermine_synt_N"/>
    <property type="match status" value="1"/>
</dbReference>
<keyword evidence="1 2" id="KW-0808">Transferase</keyword>
<evidence type="ECO:0000313" key="8">
    <source>
        <dbReference type="Proteomes" id="UP000736583"/>
    </source>
</evidence>
<dbReference type="InterPro" id="IPR030374">
    <property type="entry name" value="PABS"/>
</dbReference>
<accession>A0ABS6F2X8</accession>
<evidence type="ECO:0000256" key="4">
    <source>
        <dbReference type="RuleBase" id="RU003836"/>
    </source>
</evidence>
<comment type="function">
    <text evidence="2">Catalyzes the irreversible transfer of a propylamine group from the amino donor S-adenosylmethioninamine (decarboxy-AdoMet) to putrescine (1,4-diaminobutane) to yield spermidine.</text>
</comment>
<keyword evidence="2 5" id="KW-0745">Spermidine biosynthesis</keyword>
<proteinExistence type="inferred from homology"/>
<comment type="subunit">
    <text evidence="2">Homodimer or homotetramer.</text>
</comment>
<dbReference type="Proteomes" id="UP000736583">
    <property type="component" value="Unassembled WGS sequence"/>
</dbReference>
<organism evidence="7 8">
    <name type="scientific">Clostridium simiarum</name>
    <dbReference type="NCBI Taxonomy" id="2841506"/>
    <lineage>
        <taxon>Bacteria</taxon>
        <taxon>Bacillati</taxon>
        <taxon>Bacillota</taxon>
        <taxon>Clostridia</taxon>
        <taxon>Eubacteriales</taxon>
        <taxon>Clostridiaceae</taxon>
        <taxon>Clostridium</taxon>
    </lineage>
</organism>
<gene>
    <name evidence="2 7" type="primary">speE</name>
    <name evidence="7" type="ORF">KQI89_10665</name>
</gene>
<dbReference type="PROSITE" id="PS01330">
    <property type="entry name" value="PABS_1"/>
    <property type="match status" value="1"/>
</dbReference>
<dbReference type="HAMAP" id="MF_00198">
    <property type="entry name" value="Spermidine_synth"/>
    <property type="match status" value="1"/>
</dbReference>
<feature type="binding site" evidence="2">
    <location>
        <begin position="167"/>
        <end position="170"/>
    </location>
    <ligand>
        <name>spermidine</name>
        <dbReference type="ChEBI" id="CHEBI:57834"/>
    </ligand>
</feature>
<dbReference type="EMBL" id="JAHLQL010000003">
    <property type="protein sequence ID" value="MBU5592224.1"/>
    <property type="molecule type" value="Genomic_DNA"/>
</dbReference>